<comment type="subcellular location">
    <subcellularLocation>
        <location evidence="1">Cytoplasm</location>
    </subcellularLocation>
</comment>
<dbReference type="Pfam" id="PF00350">
    <property type="entry name" value="Dynamin_N"/>
    <property type="match status" value="1"/>
</dbReference>
<evidence type="ECO:0000256" key="10">
    <source>
        <dbReference type="ARBA" id="ARBA00042638"/>
    </source>
</evidence>
<keyword evidence="5" id="KW-0808">Transferase</keyword>
<gene>
    <name evidence="16" type="ORF">BOX15_Mlig021099g2</name>
</gene>
<keyword evidence="14" id="KW-0175">Coiled coil</keyword>
<reference evidence="16 17" key="1">
    <citation type="submission" date="2017-06" db="EMBL/GenBank/DDBJ databases">
        <title>A platform for efficient transgenesis in Macrostomum lignano, a flatworm model organism for stem cell research.</title>
        <authorList>
            <person name="Berezikov E."/>
        </authorList>
    </citation>
    <scope>NUCLEOTIDE SEQUENCE [LARGE SCALE GENOMIC DNA]</scope>
    <source>
        <strain evidence="16">DV1</strain>
        <tissue evidence="16">Whole organism</tissue>
    </source>
</reference>
<dbReference type="InterPro" id="IPR000719">
    <property type="entry name" value="Prot_kinase_dom"/>
</dbReference>
<accession>A0A267FEQ6</accession>
<dbReference type="EMBL" id="NIVC01001103">
    <property type="protein sequence ID" value="PAA72236.1"/>
    <property type="molecule type" value="Genomic_DNA"/>
</dbReference>
<dbReference type="PROSITE" id="PS00108">
    <property type="entry name" value="PROTEIN_KINASE_ST"/>
    <property type="match status" value="1"/>
</dbReference>
<dbReference type="InterPro" id="IPR011009">
    <property type="entry name" value="Kinase-like_dom_sf"/>
</dbReference>
<evidence type="ECO:0000256" key="6">
    <source>
        <dbReference type="ARBA" id="ARBA00022777"/>
    </source>
</evidence>
<dbReference type="GO" id="GO:0004712">
    <property type="term" value="F:protein serine/threonine/tyrosine kinase activity"/>
    <property type="evidence" value="ECO:0007669"/>
    <property type="project" value="UniProtKB-EC"/>
</dbReference>
<dbReference type="GO" id="GO:0005524">
    <property type="term" value="F:ATP binding"/>
    <property type="evidence" value="ECO:0007669"/>
    <property type="project" value="InterPro"/>
</dbReference>
<dbReference type="Gene3D" id="1.10.510.10">
    <property type="entry name" value="Transferase(Phosphotransferase) domain 1"/>
    <property type="match status" value="1"/>
</dbReference>
<keyword evidence="7" id="KW-0829">Tyrosine-protein kinase</keyword>
<keyword evidence="3" id="KW-0963">Cytoplasm</keyword>
<dbReference type="GO" id="GO:0044344">
    <property type="term" value="P:cellular response to fibroblast growth factor stimulus"/>
    <property type="evidence" value="ECO:0007669"/>
    <property type="project" value="TreeGrafter"/>
</dbReference>
<organism evidence="16 17">
    <name type="scientific">Macrostomum lignano</name>
    <dbReference type="NCBI Taxonomy" id="282301"/>
    <lineage>
        <taxon>Eukaryota</taxon>
        <taxon>Metazoa</taxon>
        <taxon>Spiralia</taxon>
        <taxon>Lophotrochozoa</taxon>
        <taxon>Platyhelminthes</taxon>
        <taxon>Rhabditophora</taxon>
        <taxon>Macrostomorpha</taxon>
        <taxon>Macrostomida</taxon>
        <taxon>Macrostomidae</taxon>
        <taxon>Macrostomum</taxon>
    </lineage>
</organism>
<evidence type="ECO:0000259" key="15">
    <source>
        <dbReference type="PROSITE" id="PS50011"/>
    </source>
</evidence>
<evidence type="ECO:0000256" key="13">
    <source>
        <dbReference type="ARBA" id="ARBA00051680"/>
    </source>
</evidence>
<evidence type="ECO:0000256" key="14">
    <source>
        <dbReference type="SAM" id="Coils"/>
    </source>
</evidence>
<dbReference type="InterPro" id="IPR051302">
    <property type="entry name" value="Dual_SerThr-Tyr_Kinase"/>
</dbReference>
<dbReference type="SMART" id="SM00220">
    <property type="entry name" value="S_TKc"/>
    <property type="match status" value="1"/>
</dbReference>
<evidence type="ECO:0000313" key="16">
    <source>
        <dbReference type="EMBL" id="PAA72236.1"/>
    </source>
</evidence>
<evidence type="ECO:0000256" key="12">
    <source>
        <dbReference type="ARBA" id="ARBA00049308"/>
    </source>
</evidence>
<sequence>MAIPQAEAQPIGFLDEEIAEFRSNRDLIKEHLDTTQRLLTESFSKALSPEFSAKLKESLKFEPVRQKVNQLYRGNQTGSSDSSKPCIIIVGQTKSGKSSFINELLGGTFVAQSQSPCTARVTRLTYSDRIYVLVRSKTGEQIGDVQYLEKPTIEEDLVKLKDKDRENKELISSTVEAGIKCEFLRHGIDIIDSPGLNENSSLDSLTLGAIDSFLPIIIYVIDSNTGITVAVQNDLTRIKQTVLGAEVFYLVTKMDVSKDTEQEANQTAQEIEEEKAERVFSKLQSLKCISPNETKEKCSKFLCVSCWKVRGFRRKKELMIKKNKLDPKALKEMENSKWVRRFEEVKTRILKFAQDQFRNLIVSSGGGLRRIQSEILTLFMDKATNIKESNLRKKKALYQIKSLEQEIHKQSKSIVEKNRDELLRQAGLFFAERKPLILDEVRALKYSESVITADMSRKDIEKKCVDEIRALINDRIIASFCDFLKDGALRTCQNEFDRLKQVVAEYEKNVKQTPTYQVLKKTLLVGYSLSPEEVRPGCLKYIIIRIKTFVKHIFKNPRLVFSISKPIQDPNWKEYQAEKYVEAMSKENLVECLITALIEWFEMCHSEFLDNIASSEQLVESCMKLTEKERSEIKTLYPRVARLHMLTMDVISKYKYRGFRIDTEGNLGSGAQGEVFRVLNESGEPALAAKRIVSDEPSLDDIATEVYHSSVLKHENLVHVVGVRLHKSKSDEKRWTVEIYMELMCCDAWNLMQRHRLPVRQRLKIGLELAKALQFLHSSELIHRDVKLANVLVSEDLRQVKLSDFGLMKSTGFVNRTLVGTPIYLAPELVRGESYHTSADVFSLGIALWYLFEGTGKRHPEYVEIMPSVGAILLAGALDCRPTRLPNMSDQPDQLWDLMESCWSGTPDSRPTAKAAVESLQKIVDSLES</sequence>
<dbReference type="InterPro" id="IPR045063">
    <property type="entry name" value="Dynamin_N"/>
</dbReference>
<evidence type="ECO:0000256" key="5">
    <source>
        <dbReference type="ARBA" id="ARBA00022679"/>
    </source>
</evidence>
<dbReference type="Pfam" id="PF00069">
    <property type="entry name" value="Pkinase"/>
    <property type="match status" value="1"/>
</dbReference>
<keyword evidence="17" id="KW-1185">Reference proteome</keyword>
<name>A0A267FEQ6_9PLAT</name>
<dbReference type="GO" id="GO:0005737">
    <property type="term" value="C:cytoplasm"/>
    <property type="evidence" value="ECO:0007669"/>
    <property type="project" value="UniProtKB-SubCell"/>
</dbReference>
<dbReference type="PANTHER" id="PTHR46392">
    <property type="entry name" value="DUAL SERINE/THREONINE AND TYROSINE PROTEIN KINASE"/>
    <property type="match status" value="1"/>
</dbReference>
<dbReference type="InterPro" id="IPR008271">
    <property type="entry name" value="Ser/Thr_kinase_AS"/>
</dbReference>
<dbReference type="GO" id="GO:0070374">
    <property type="term" value="P:positive regulation of ERK1 and ERK2 cascade"/>
    <property type="evidence" value="ECO:0007669"/>
    <property type="project" value="TreeGrafter"/>
</dbReference>
<evidence type="ECO:0000256" key="8">
    <source>
        <dbReference type="ARBA" id="ARBA00040421"/>
    </source>
</evidence>
<dbReference type="Gene3D" id="3.40.50.300">
    <property type="entry name" value="P-loop containing nucleotide triphosphate hydrolases"/>
    <property type="match status" value="1"/>
</dbReference>
<dbReference type="Gene3D" id="3.30.200.20">
    <property type="entry name" value="Phosphorylase Kinase, domain 1"/>
    <property type="match status" value="1"/>
</dbReference>
<evidence type="ECO:0000256" key="4">
    <source>
        <dbReference type="ARBA" id="ARBA00022527"/>
    </source>
</evidence>
<comment type="caution">
    <text evidence="16">The sequence shown here is derived from an EMBL/GenBank/DDBJ whole genome shotgun (WGS) entry which is preliminary data.</text>
</comment>
<protein>
    <recommendedName>
        <fullName evidence="8">Dual serine/threonine and tyrosine protein kinase</fullName>
        <ecNumber evidence="2">2.7.12.1</ecNumber>
    </recommendedName>
    <alternativeName>
        <fullName evidence="10">Dusty protein kinase</fullName>
    </alternativeName>
    <alternativeName>
        <fullName evidence="9">Receptor-interacting serine/threonine-protein kinase 5</fullName>
    </alternativeName>
</protein>
<evidence type="ECO:0000256" key="11">
    <source>
        <dbReference type="ARBA" id="ARBA00049003"/>
    </source>
</evidence>
<dbReference type="PANTHER" id="PTHR46392:SF1">
    <property type="entry name" value="DUAL SERINE_THREONINE AND TYROSINE PROTEIN KINASE"/>
    <property type="match status" value="1"/>
</dbReference>
<dbReference type="GO" id="GO:0004674">
    <property type="term" value="F:protein serine/threonine kinase activity"/>
    <property type="evidence" value="ECO:0007669"/>
    <property type="project" value="UniProtKB-KW"/>
</dbReference>
<dbReference type="OrthoDB" id="5981483at2759"/>
<dbReference type="GO" id="GO:0004713">
    <property type="term" value="F:protein tyrosine kinase activity"/>
    <property type="evidence" value="ECO:0007669"/>
    <property type="project" value="UniProtKB-KW"/>
</dbReference>
<comment type="catalytic activity">
    <reaction evidence="13">
        <text>L-tyrosyl-[protein] + ATP = O-phospho-L-tyrosyl-[protein] + ADP + H(+)</text>
        <dbReference type="Rhea" id="RHEA:10596"/>
        <dbReference type="Rhea" id="RHEA-COMP:10136"/>
        <dbReference type="Rhea" id="RHEA-COMP:20101"/>
        <dbReference type="ChEBI" id="CHEBI:15378"/>
        <dbReference type="ChEBI" id="CHEBI:30616"/>
        <dbReference type="ChEBI" id="CHEBI:46858"/>
        <dbReference type="ChEBI" id="CHEBI:61978"/>
        <dbReference type="ChEBI" id="CHEBI:456216"/>
        <dbReference type="EC" id="2.7.12.1"/>
    </reaction>
</comment>
<dbReference type="GO" id="GO:0043066">
    <property type="term" value="P:negative regulation of apoptotic process"/>
    <property type="evidence" value="ECO:0007669"/>
    <property type="project" value="TreeGrafter"/>
</dbReference>
<dbReference type="SUPFAM" id="SSF52540">
    <property type="entry name" value="P-loop containing nucleoside triphosphate hydrolases"/>
    <property type="match status" value="1"/>
</dbReference>
<evidence type="ECO:0000313" key="17">
    <source>
        <dbReference type="Proteomes" id="UP000215902"/>
    </source>
</evidence>
<dbReference type="GO" id="GO:0045743">
    <property type="term" value="P:positive regulation of fibroblast growth factor receptor signaling pathway"/>
    <property type="evidence" value="ECO:0007669"/>
    <property type="project" value="TreeGrafter"/>
</dbReference>
<dbReference type="Proteomes" id="UP000215902">
    <property type="component" value="Unassembled WGS sequence"/>
</dbReference>
<evidence type="ECO:0000256" key="2">
    <source>
        <dbReference type="ARBA" id="ARBA00013203"/>
    </source>
</evidence>
<dbReference type="STRING" id="282301.A0A267FEQ6"/>
<proteinExistence type="predicted"/>
<dbReference type="InterPro" id="IPR027417">
    <property type="entry name" value="P-loop_NTPase"/>
</dbReference>
<evidence type="ECO:0000256" key="3">
    <source>
        <dbReference type="ARBA" id="ARBA00022490"/>
    </source>
</evidence>
<comment type="catalytic activity">
    <reaction evidence="11">
        <text>L-seryl-[protein] + ATP = O-phospho-L-seryl-[protein] + ADP + H(+)</text>
        <dbReference type="Rhea" id="RHEA:17989"/>
        <dbReference type="Rhea" id="RHEA-COMP:9863"/>
        <dbReference type="Rhea" id="RHEA-COMP:11604"/>
        <dbReference type="ChEBI" id="CHEBI:15378"/>
        <dbReference type="ChEBI" id="CHEBI:29999"/>
        <dbReference type="ChEBI" id="CHEBI:30616"/>
        <dbReference type="ChEBI" id="CHEBI:83421"/>
        <dbReference type="ChEBI" id="CHEBI:456216"/>
        <dbReference type="EC" id="2.7.12.1"/>
    </reaction>
</comment>
<dbReference type="EC" id="2.7.12.1" evidence="2"/>
<keyword evidence="6" id="KW-0418">Kinase</keyword>
<dbReference type="SUPFAM" id="SSF56112">
    <property type="entry name" value="Protein kinase-like (PK-like)"/>
    <property type="match status" value="1"/>
</dbReference>
<dbReference type="AlphaFoldDB" id="A0A267FEQ6"/>
<evidence type="ECO:0000256" key="1">
    <source>
        <dbReference type="ARBA" id="ARBA00004496"/>
    </source>
</evidence>
<feature type="coiled-coil region" evidence="14">
    <location>
        <begin position="386"/>
        <end position="420"/>
    </location>
</feature>
<evidence type="ECO:0000256" key="9">
    <source>
        <dbReference type="ARBA" id="ARBA00041268"/>
    </source>
</evidence>
<dbReference type="PROSITE" id="PS50011">
    <property type="entry name" value="PROTEIN_KINASE_DOM"/>
    <property type="match status" value="1"/>
</dbReference>
<evidence type="ECO:0000256" key="7">
    <source>
        <dbReference type="ARBA" id="ARBA00023137"/>
    </source>
</evidence>
<feature type="domain" description="Protein kinase" evidence="15">
    <location>
        <begin position="661"/>
        <end position="924"/>
    </location>
</feature>
<comment type="catalytic activity">
    <reaction evidence="12">
        <text>L-threonyl-[protein] + ATP = O-phospho-L-threonyl-[protein] + ADP + H(+)</text>
        <dbReference type="Rhea" id="RHEA:46608"/>
        <dbReference type="Rhea" id="RHEA-COMP:11060"/>
        <dbReference type="Rhea" id="RHEA-COMP:11605"/>
        <dbReference type="ChEBI" id="CHEBI:15378"/>
        <dbReference type="ChEBI" id="CHEBI:30013"/>
        <dbReference type="ChEBI" id="CHEBI:30616"/>
        <dbReference type="ChEBI" id="CHEBI:61977"/>
        <dbReference type="ChEBI" id="CHEBI:456216"/>
        <dbReference type="EC" id="2.7.12.1"/>
    </reaction>
</comment>
<keyword evidence="4" id="KW-0723">Serine/threonine-protein kinase</keyword>